<gene>
    <name evidence="1" type="ORF">DFR74_104278</name>
</gene>
<proteinExistence type="predicted"/>
<accession>A0A366DNT0</accession>
<keyword evidence="2" id="KW-1185">Reference proteome</keyword>
<name>A0A366DNT0_9NOCA</name>
<dbReference type="STRING" id="1210090.GCA_001613185_00661"/>
<reference evidence="1 2" key="1">
    <citation type="submission" date="2018-06" db="EMBL/GenBank/DDBJ databases">
        <title>Genomic Encyclopedia of Type Strains, Phase IV (KMG-IV): sequencing the most valuable type-strain genomes for metagenomic binning, comparative biology and taxonomic classification.</title>
        <authorList>
            <person name="Goeker M."/>
        </authorList>
    </citation>
    <scope>NUCLEOTIDE SEQUENCE [LARGE SCALE GENOMIC DNA]</scope>
    <source>
        <strain evidence="1 2">DSM 44599</strain>
    </source>
</reference>
<evidence type="ECO:0000313" key="1">
    <source>
        <dbReference type="EMBL" id="RBO91575.1"/>
    </source>
</evidence>
<evidence type="ECO:0000313" key="2">
    <source>
        <dbReference type="Proteomes" id="UP000252586"/>
    </source>
</evidence>
<organism evidence="1 2">
    <name type="scientific">Nocardia puris</name>
    <dbReference type="NCBI Taxonomy" id="208602"/>
    <lineage>
        <taxon>Bacteria</taxon>
        <taxon>Bacillati</taxon>
        <taxon>Actinomycetota</taxon>
        <taxon>Actinomycetes</taxon>
        <taxon>Mycobacteriales</taxon>
        <taxon>Nocardiaceae</taxon>
        <taxon>Nocardia</taxon>
    </lineage>
</organism>
<comment type="caution">
    <text evidence="1">The sequence shown here is derived from an EMBL/GenBank/DDBJ whole genome shotgun (WGS) entry which is preliminary data.</text>
</comment>
<dbReference type="AlphaFoldDB" id="A0A366DNT0"/>
<dbReference type="EMBL" id="QNRE01000004">
    <property type="protein sequence ID" value="RBO91575.1"/>
    <property type="molecule type" value="Genomic_DNA"/>
</dbReference>
<dbReference type="Proteomes" id="UP000252586">
    <property type="component" value="Unassembled WGS sequence"/>
</dbReference>
<protein>
    <submittedName>
        <fullName evidence="1">Uncharacterized protein</fullName>
    </submittedName>
</protein>
<dbReference type="RefSeq" id="WP_157115788.1">
    <property type="nucleotide sequence ID" value="NZ_QNRE01000004.1"/>
</dbReference>
<sequence>MLDKYAPAAPYFHDRLREGATVFRDISAVLGEALEQYVSEDESRRDEIKRLENEL</sequence>